<sequence length="323" mass="36399">MFKRVAQELLYVGRLVPKPLVATAALTMAMPNTRLQEAAAPLPAQHTKKLATLINGIVDLPHMEEEEEQEIFEHAVDRILVAMEDFLPKSYWARILTDKPLPEEQREVLRMRMVSYLQATLQLPYLSDEDQHLIIHGVVAVVSDAMGETKLGDILEHEIPPIPLVAVFVRGAMGIENVAAIREQCQNLLQLPLPISIPRPIEDYIVNHVVNALVSVLGDAIDNTLKECFGQKNHVKITTSTEDFLQVLKGNTTTLFREHLDLRLTPEVVEEYFIMQLVDAYFTVCVDDKKVSDAIVVLMDPLEPPIHIQPLEPPIILAEHKKQ</sequence>
<name>A0A1V9ZV15_9STRA</name>
<accession>A0A1V9ZV15</accession>
<evidence type="ECO:0000313" key="1">
    <source>
        <dbReference type="EMBL" id="OQS01866.1"/>
    </source>
</evidence>
<evidence type="ECO:0000313" key="2">
    <source>
        <dbReference type="Proteomes" id="UP000243217"/>
    </source>
</evidence>
<comment type="caution">
    <text evidence="1">The sequence shown here is derived from an EMBL/GenBank/DDBJ whole genome shotgun (WGS) entry which is preliminary data.</text>
</comment>
<dbReference type="AlphaFoldDB" id="A0A1V9ZV15"/>
<protein>
    <submittedName>
        <fullName evidence="1">Uncharacterized protein</fullName>
    </submittedName>
</protein>
<gene>
    <name evidence="1" type="ORF">THRCLA_05688</name>
</gene>
<reference evidence="1 2" key="1">
    <citation type="journal article" date="2014" name="Genome Biol. Evol.">
        <title>The secreted proteins of Achlya hypogyna and Thraustotheca clavata identify the ancestral oomycete secretome and reveal gene acquisitions by horizontal gene transfer.</title>
        <authorList>
            <person name="Misner I."/>
            <person name="Blouin N."/>
            <person name="Leonard G."/>
            <person name="Richards T.A."/>
            <person name="Lane C.E."/>
        </authorList>
    </citation>
    <scope>NUCLEOTIDE SEQUENCE [LARGE SCALE GENOMIC DNA]</scope>
    <source>
        <strain evidence="1 2">ATCC 34112</strain>
    </source>
</reference>
<dbReference type="OrthoDB" id="75104at2759"/>
<organism evidence="1 2">
    <name type="scientific">Thraustotheca clavata</name>
    <dbReference type="NCBI Taxonomy" id="74557"/>
    <lineage>
        <taxon>Eukaryota</taxon>
        <taxon>Sar</taxon>
        <taxon>Stramenopiles</taxon>
        <taxon>Oomycota</taxon>
        <taxon>Saprolegniomycetes</taxon>
        <taxon>Saprolegniales</taxon>
        <taxon>Achlyaceae</taxon>
        <taxon>Thraustotheca</taxon>
    </lineage>
</organism>
<dbReference type="EMBL" id="JNBS01001375">
    <property type="protein sequence ID" value="OQS01866.1"/>
    <property type="molecule type" value="Genomic_DNA"/>
</dbReference>
<proteinExistence type="predicted"/>
<keyword evidence="2" id="KW-1185">Reference proteome</keyword>
<dbReference type="Proteomes" id="UP000243217">
    <property type="component" value="Unassembled WGS sequence"/>
</dbReference>